<evidence type="ECO:0000313" key="4">
    <source>
        <dbReference type="EMBL" id="MCY9596122.1"/>
    </source>
</evidence>
<dbReference type="Gene3D" id="3.30.450.40">
    <property type="match status" value="1"/>
</dbReference>
<accession>A0A410X502</accession>
<comment type="similarity">
    <text evidence="1">Belongs to the CdaR family.</text>
</comment>
<dbReference type="KEGG" id="pchi:PC41400_02320"/>
<evidence type="ECO:0000313" key="5">
    <source>
        <dbReference type="EMBL" id="QAV21614.1"/>
    </source>
</evidence>
<dbReference type="InterPro" id="IPR025736">
    <property type="entry name" value="PucR_C-HTH_dom"/>
</dbReference>
<evidence type="ECO:0000256" key="1">
    <source>
        <dbReference type="ARBA" id="ARBA00006754"/>
    </source>
</evidence>
<dbReference type="Proteomes" id="UP001527202">
    <property type="component" value="Unassembled WGS sequence"/>
</dbReference>
<evidence type="ECO:0000259" key="3">
    <source>
        <dbReference type="Pfam" id="PF17853"/>
    </source>
</evidence>
<evidence type="ECO:0000313" key="6">
    <source>
        <dbReference type="Proteomes" id="UP000288943"/>
    </source>
</evidence>
<dbReference type="InterPro" id="IPR042070">
    <property type="entry name" value="PucR_C-HTH_sf"/>
</dbReference>
<dbReference type="Pfam" id="PF17853">
    <property type="entry name" value="GGDEF_2"/>
    <property type="match status" value="1"/>
</dbReference>
<gene>
    <name evidence="4" type="ORF">M5X16_10070</name>
    <name evidence="5" type="ORF">PC41400_02320</name>
</gene>
<dbReference type="AlphaFoldDB" id="A0A410X502"/>
<feature type="domain" description="PucR C-terminal helix-turn-helix" evidence="2">
    <location>
        <begin position="347"/>
        <end position="404"/>
    </location>
</feature>
<dbReference type="PANTHER" id="PTHR33744">
    <property type="entry name" value="CARBOHYDRATE DIACID REGULATOR"/>
    <property type="match status" value="1"/>
</dbReference>
<dbReference type="PANTHER" id="PTHR33744:SF1">
    <property type="entry name" value="DNA-BINDING TRANSCRIPTIONAL ACTIVATOR ADER"/>
    <property type="match status" value="1"/>
</dbReference>
<dbReference type="EMBL" id="CP026520">
    <property type="protein sequence ID" value="QAV21614.1"/>
    <property type="molecule type" value="Genomic_DNA"/>
</dbReference>
<dbReference type="InterPro" id="IPR029016">
    <property type="entry name" value="GAF-like_dom_sf"/>
</dbReference>
<evidence type="ECO:0000259" key="2">
    <source>
        <dbReference type="Pfam" id="PF13556"/>
    </source>
</evidence>
<dbReference type="Gene3D" id="1.10.10.2840">
    <property type="entry name" value="PucR C-terminal helix-turn-helix domain"/>
    <property type="match status" value="1"/>
</dbReference>
<dbReference type="InterPro" id="IPR041522">
    <property type="entry name" value="CdaR_GGDEF"/>
</dbReference>
<evidence type="ECO:0000313" key="7">
    <source>
        <dbReference type="Proteomes" id="UP001527202"/>
    </source>
</evidence>
<dbReference type="RefSeq" id="WP_042234002.1">
    <property type="nucleotide sequence ID" value="NZ_CP026520.1"/>
</dbReference>
<organism evidence="5 6">
    <name type="scientific">Paenibacillus chitinolyticus</name>
    <dbReference type="NCBI Taxonomy" id="79263"/>
    <lineage>
        <taxon>Bacteria</taxon>
        <taxon>Bacillati</taxon>
        <taxon>Bacillota</taxon>
        <taxon>Bacilli</taxon>
        <taxon>Bacillales</taxon>
        <taxon>Paenibacillaceae</taxon>
        <taxon>Paenibacillus</taxon>
    </lineage>
</organism>
<reference evidence="5 6" key="1">
    <citation type="submission" date="2018-01" db="EMBL/GenBank/DDBJ databases">
        <title>The whole genome sequencing and assembly of Paenibacillus chitinolyticus KCCM 41400 strain.</title>
        <authorList>
            <person name="Kim J.-Y."/>
            <person name="Park M.-K."/>
            <person name="Lee Y.-J."/>
            <person name="Yi H."/>
            <person name="Bahn Y.-S."/>
            <person name="Kim J.F."/>
            <person name="Lee D.-W."/>
        </authorList>
    </citation>
    <scope>NUCLEOTIDE SEQUENCE [LARGE SCALE GENOMIC DNA]</scope>
    <source>
        <strain evidence="5 6">KCCM 41400</strain>
    </source>
</reference>
<dbReference type="Pfam" id="PF13556">
    <property type="entry name" value="HTH_30"/>
    <property type="match status" value="1"/>
</dbReference>
<dbReference type="EMBL" id="JAMDMJ010000010">
    <property type="protein sequence ID" value="MCY9596122.1"/>
    <property type="molecule type" value="Genomic_DNA"/>
</dbReference>
<dbReference type="GeneID" id="95373649"/>
<sequence length="408" mass="47111">MSNELNPFDRSFESLEALADTISEVLGCAITIEDANHRLIAYSTHEAQTDPVRIATIVGRRVPEKVIASLWREGFIQQLMKSEDPVPIKALDDVKLGRRIAISIRNNREVLGYIWVLEDARLLEEADFLQLKHASRAAKTKLLQLQQQKRKEQEGFEDFFWQLLTGHISSGDVVRQKSDKLGIPLMDCFQVMIVEFDSDISEQRAQQIRYLISTTQRIRIALHIVDRTQLVLLGTSSSRNQFAADSSEFLRLFAQQMKDRFGVSPGQTAIGNIYEDYGLVEKSYREALSVLQVKRQFPQETKRFIHYRDLGFYRFLPLMAEENRIHAHTNPSLLKLRQYDREHNGNLLHTLEIFLLQDSNVKDAADALHVHTNTLNYRLKRISEIGNIDLKDMDQKVSLYLDLKSEKL</sequence>
<keyword evidence="7" id="KW-1185">Reference proteome</keyword>
<reference evidence="4 7" key="2">
    <citation type="submission" date="2022-05" db="EMBL/GenBank/DDBJ databases">
        <title>Genome Sequencing of Bee-Associated Microbes.</title>
        <authorList>
            <person name="Dunlap C."/>
        </authorList>
    </citation>
    <scope>NUCLEOTIDE SEQUENCE [LARGE SCALE GENOMIC DNA]</scope>
    <source>
        <strain evidence="4 7">NRRL B-23120</strain>
    </source>
</reference>
<proteinExistence type="inferred from homology"/>
<name>A0A410X502_9BACL</name>
<feature type="domain" description="CdaR GGDEF-like" evidence="3">
    <location>
        <begin position="170"/>
        <end position="293"/>
    </location>
</feature>
<dbReference type="OrthoDB" id="9792148at2"/>
<dbReference type="Proteomes" id="UP000288943">
    <property type="component" value="Chromosome"/>
</dbReference>
<dbReference type="InterPro" id="IPR051448">
    <property type="entry name" value="CdaR-like_regulators"/>
</dbReference>
<protein>
    <submittedName>
        <fullName evidence="4">Helix-turn-helix domain-containing protein</fullName>
    </submittedName>
    <submittedName>
        <fullName evidence="5">PucR family transcriptional regulator</fullName>
    </submittedName>
</protein>